<dbReference type="EMBL" id="CP001841">
    <property type="protein sequence ID" value="AEF83125.1"/>
    <property type="molecule type" value="Genomic_DNA"/>
</dbReference>
<dbReference type="Gene3D" id="2.60.40.1080">
    <property type="match status" value="2"/>
</dbReference>
<dbReference type="eggNOG" id="COG5492">
    <property type="taxonomic scope" value="Bacteria"/>
</dbReference>
<dbReference type="InterPro" id="IPR008964">
    <property type="entry name" value="Invasin/intimin_cell_adhesion"/>
</dbReference>
<proteinExistence type="predicted"/>
<organism evidence="3 4">
    <name type="scientific">Leadbettera azotonutricia (strain ATCC BAA-888 / DSM 13862 / ZAS-9)</name>
    <name type="common">Treponema azotonutricium</name>
    <dbReference type="NCBI Taxonomy" id="545695"/>
    <lineage>
        <taxon>Bacteria</taxon>
        <taxon>Pseudomonadati</taxon>
        <taxon>Spirochaetota</taxon>
        <taxon>Spirochaetia</taxon>
        <taxon>Spirochaetales</taxon>
        <taxon>Breznakiellaceae</taxon>
        <taxon>Leadbettera</taxon>
    </lineage>
</organism>
<dbReference type="AlphaFoldDB" id="F5YDQ2"/>
<keyword evidence="1" id="KW-0732">Signal</keyword>
<dbReference type="Proteomes" id="UP000009222">
    <property type="component" value="Chromosome"/>
</dbReference>
<dbReference type="KEGG" id="taz:TREAZ_2713"/>
<feature type="chain" id="PRO_5003329583" evidence="1">
    <location>
        <begin position="22"/>
        <end position="863"/>
    </location>
</feature>
<dbReference type="InParanoid" id="F5YDQ2"/>
<accession>F5YDQ2</accession>
<feature type="domain" description="BIG2" evidence="2">
    <location>
        <begin position="250"/>
        <end position="324"/>
    </location>
</feature>
<name>F5YDQ2_LEAAZ</name>
<evidence type="ECO:0000313" key="3">
    <source>
        <dbReference type="EMBL" id="AEF83125.1"/>
    </source>
</evidence>
<dbReference type="RefSeq" id="WP_015712821.1">
    <property type="nucleotide sequence ID" value="NC_015577.1"/>
</dbReference>
<evidence type="ECO:0000256" key="1">
    <source>
        <dbReference type="SAM" id="SignalP"/>
    </source>
</evidence>
<dbReference type="InterPro" id="IPR003343">
    <property type="entry name" value="Big_2"/>
</dbReference>
<dbReference type="SMART" id="SM00635">
    <property type="entry name" value="BID_2"/>
    <property type="match status" value="2"/>
</dbReference>
<gene>
    <name evidence="3" type="ordered locus">TREAZ_2713</name>
</gene>
<feature type="signal peptide" evidence="1">
    <location>
        <begin position="1"/>
        <end position="21"/>
    </location>
</feature>
<protein>
    <submittedName>
        <fullName evidence="3">Alpha-fucosidase</fullName>
    </submittedName>
</protein>
<feature type="domain" description="BIG2" evidence="2">
    <location>
        <begin position="593"/>
        <end position="669"/>
    </location>
</feature>
<dbReference type="STRING" id="545695.TREAZ_2713"/>
<dbReference type="SUPFAM" id="SSF49373">
    <property type="entry name" value="Invasin/intimin cell-adhesion fragments"/>
    <property type="match status" value="2"/>
</dbReference>
<evidence type="ECO:0000259" key="2">
    <source>
        <dbReference type="SMART" id="SM00635"/>
    </source>
</evidence>
<dbReference type="Pfam" id="PF02368">
    <property type="entry name" value="Big_2"/>
    <property type="match status" value="2"/>
</dbReference>
<dbReference type="OrthoDB" id="338827at2"/>
<dbReference type="HOGENOM" id="CLU_331738_0_0_12"/>
<reference evidence="4" key="1">
    <citation type="submission" date="2009-12" db="EMBL/GenBank/DDBJ databases">
        <title>Complete sequence of Treponema azotonutricium strain ZAS-9.</title>
        <authorList>
            <person name="Tetu S.G."/>
            <person name="Matson E."/>
            <person name="Ren Q."/>
            <person name="Seshadri R."/>
            <person name="Elbourne L."/>
            <person name="Hassan K.A."/>
            <person name="Durkin A."/>
            <person name="Radune D."/>
            <person name="Mohamoud Y."/>
            <person name="Shay R."/>
            <person name="Jin S."/>
            <person name="Zhang X."/>
            <person name="Lucey K."/>
            <person name="Ballor N.R."/>
            <person name="Ottesen E."/>
            <person name="Rosenthal R."/>
            <person name="Allen A."/>
            <person name="Leadbetter J.R."/>
            <person name="Paulsen I.T."/>
        </authorList>
    </citation>
    <scope>NUCLEOTIDE SEQUENCE [LARGE SCALE GENOMIC DNA]</scope>
    <source>
        <strain evidence="4">ATCC BAA-888 / DSM 13862 / ZAS-9</strain>
    </source>
</reference>
<sequence>MKKTLAFVLASMILAVVLLMAACTSPFAPSFPTDGSAGKGRVDILFGTEDRSIVPDTNFDSYKFVFTEYEDDGITVIGASTYPKSKNDKPFSFWLSPGFYKVAVTAYKGPANENKIAATGNSGEVPFELKVSDNPKIVITLNGNKTTGTGSFYYKIDYPEGTHIIGFSLGETYITEEIVSGVAGEISLNAGIYRMVVRLQNHEGKTTGFGDLVEIYENNKTIFEKDFTEGNIVWVEPEYVAVTDIALTIDGVPIGTGPVELNLGDSITIDASVTPSFATNKTVTWSSSKEDIVTAVDGILTAKAAGSTTVTATAGDITKTINVTVINSYVPVTDITLPADADGNGEITISAEVGIPTKTAQVVPSNATAGTVIVWTAVNINGIDEVIEQGVVQENPSWRASNAGTYILRATVVDGIAVGTPFVKDFKITVNPITDIDTWHGLYIWPNASSVEVGSFHGKDDVIKVSPNAQGIYDWAPLRYDLTEFANASQEITVNVSFSYYIESANNGAKIRLQAIQKGPSYPVITGPSTATGSWQTSSGSLTFIPGYTDEQPYHGYLYIDESDSNGLNKKTVYLADFELRINGVIVSRPPITVESVSLNEASLELTVGDTEALTAEVLPTTADNKSVSWSSGDPTVATVTDGLVTAVGAGSTVITVTSMDGSKTAQATVTVVAAYVPVTGFSYTGGTSVTAGHSLVLSGDFTPGADAVKAGKAVTWAVVSGPATTSESTLTATGTAAGTVIVTASIADGTEIGMAYTSAPFTITVAASIGTGGISFSWANGAPVTDPAGPVTITLGQSVTLSAGTGITGPYQWLNGDNVIDGATGAGYTFTPAAKGNYSIGLRGFRSVGGTLYQHNVEIIVE</sequence>
<evidence type="ECO:0000313" key="4">
    <source>
        <dbReference type="Proteomes" id="UP000009222"/>
    </source>
</evidence>
<dbReference type="PROSITE" id="PS51257">
    <property type="entry name" value="PROKAR_LIPOPROTEIN"/>
    <property type="match status" value="1"/>
</dbReference>
<keyword evidence="4" id="KW-1185">Reference proteome</keyword>
<reference evidence="3 4" key="2">
    <citation type="journal article" date="2011" name="ISME J.">
        <title>RNA-seq reveals cooperative metabolic interactions between two termite-gut spirochete species in co-culture.</title>
        <authorList>
            <person name="Rosenthal A.Z."/>
            <person name="Matson E.G."/>
            <person name="Eldar A."/>
            <person name="Leadbetter J.R."/>
        </authorList>
    </citation>
    <scope>NUCLEOTIDE SEQUENCE [LARGE SCALE GENOMIC DNA]</scope>
    <source>
        <strain evidence="4">ATCC BAA-888 / DSM 13862 / ZAS-9</strain>
    </source>
</reference>